<dbReference type="AlphaFoldDB" id="A0A9D1UQ16"/>
<organism evidence="2 3">
    <name type="scientific">Candidatus Flavonifractor merdipullorum</name>
    <dbReference type="NCBI Taxonomy" id="2838590"/>
    <lineage>
        <taxon>Bacteria</taxon>
        <taxon>Bacillati</taxon>
        <taxon>Bacillota</taxon>
        <taxon>Clostridia</taxon>
        <taxon>Eubacteriales</taxon>
        <taxon>Oscillospiraceae</taxon>
        <taxon>Flavonifractor</taxon>
    </lineage>
</organism>
<name>A0A9D1UQ16_9FIRM</name>
<comment type="caution">
    <text evidence="2">The sequence shown here is derived from an EMBL/GenBank/DDBJ whole genome shotgun (WGS) entry which is preliminary data.</text>
</comment>
<proteinExistence type="predicted"/>
<keyword evidence="1" id="KW-0812">Transmembrane</keyword>
<dbReference type="Proteomes" id="UP000824192">
    <property type="component" value="Unassembled WGS sequence"/>
</dbReference>
<dbReference type="EMBL" id="DXGA01000210">
    <property type="protein sequence ID" value="HIW94786.1"/>
    <property type="molecule type" value="Genomic_DNA"/>
</dbReference>
<gene>
    <name evidence="2" type="ORF">H9868_09665</name>
</gene>
<keyword evidence="1" id="KW-1133">Transmembrane helix</keyword>
<feature type="transmembrane region" description="Helical" evidence="1">
    <location>
        <begin position="5"/>
        <end position="23"/>
    </location>
</feature>
<evidence type="ECO:0000313" key="2">
    <source>
        <dbReference type="EMBL" id="HIW94786.1"/>
    </source>
</evidence>
<reference evidence="2" key="2">
    <citation type="submission" date="2021-04" db="EMBL/GenBank/DDBJ databases">
        <authorList>
            <person name="Gilroy R."/>
        </authorList>
    </citation>
    <scope>NUCLEOTIDE SEQUENCE</scope>
    <source>
        <strain evidence="2">ChiGjej6B6-1540</strain>
    </source>
</reference>
<sequence length="60" mass="6961">MMLKAFFTVVYFIIFGYIIDFVFGHFSCSVMTTLLVLWCWAIALIISVGLAEYTVKKIRE</sequence>
<accession>A0A9D1UQ16</accession>
<keyword evidence="1" id="KW-0472">Membrane</keyword>
<evidence type="ECO:0000313" key="3">
    <source>
        <dbReference type="Proteomes" id="UP000824192"/>
    </source>
</evidence>
<feature type="transmembrane region" description="Helical" evidence="1">
    <location>
        <begin position="35"/>
        <end position="55"/>
    </location>
</feature>
<protein>
    <submittedName>
        <fullName evidence="2">Uncharacterized protein</fullName>
    </submittedName>
</protein>
<reference evidence="2" key="1">
    <citation type="journal article" date="2021" name="PeerJ">
        <title>Extensive microbial diversity within the chicken gut microbiome revealed by metagenomics and culture.</title>
        <authorList>
            <person name="Gilroy R."/>
            <person name="Ravi A."/>
            <person name="Getino M."/>
            <person name="Pursley I."/>
            <person name="Horton D.L."/>
            <person name="Alikhan N.F."/>
            <person name="Baker D."/>
            <person name="Gharbi K."/>
            <person name="Hall N."/>
            <person name="Watson M."/>
            <person name="Adriaenssens E.M."/>
            <person name="Foster-Nyarko E."/>
            <person name="Jarju S."/>
            <person name="Secka A."/>
            <person name="Antonio M."/>
            <person name="Oren A."/>
            <person name="Chaudhuri R.R."/>
            <person name="La Ragione R."/>
            <person name="Hildebrand F."/>
            <person name="Pallen M.J."/>
        </authorList>
    </citation>
    <scope>NUCLEOTIDE SEQUENCE</scope>
    <source>
        <strain evidence="2">ChiGjej6B6-1540</strain>
    </source>
</reference>
<evidence type="ECO:0000256" key="1">
    <source>
        <dbReference type="SAM" id="Phobius"/>
    </source>
</evidence>